<dbReference type="Gene3D" id="3.40.570.10">
    <property type="entry name" value="Extracellular Endonuclease, subunit A"/>
    <property type="match status" value="1"/>
</dbReference>
<feature type="compositionally biased region" description="Basic and acidic residues" evidence="3">
    <location>
        <begin position="128"/>
        <end position="152"/>
    </location>
</feature>
<evidence type="ECO:0000256" key="1">
    <source>
        <dbReference type="ARBA" id="ARBA00010052"/>
    </source>
</evidence>
<organism evidence="5 6">
    <name type="scientific">Onychostoma macrolepis</name>
    <dbReference type="NCBI Taxonomy" id="369639"/>
    <lineage>
        <taxon>Eukaryota</taxon>
        <taxon>Metazoa</taxon>
        <taxon>Chordata</taxon>
        <taxon>Craniata</taxon>
        <taxon>Vertebrata</taxon>
        <taxon>Euteleostomi</taxon>
        <taxon>Actinopterygii</taxon>
        <taxon>Neopterygii</taxon>
        <taxon>Teleostei</taxon>
        <taxon>Ostariophysi</taxon>
        <taxon>Cypriniformes</taxon>
        <taxon>Cyprinidae</taxon>
        <taxon>Acrossocheilinae</taxon>
        <taxon>Onychostoma</taxon>
    </lineage>
</organism>
<feature type="domain" description="DNA/RNA non-specific endonuclease/pyrophosphatase/phosphodiesterase" evidence="4">
    <location>
        <begin position="240"/>
        <end position="336"/>
    </location>
</feature>
<dbReference type="GO" id="GO:0046872">
    <property type="term" value="F:metal ion binding"/>
    <property type="evidence" value="ECO:0007669"/>
    <property type="project" value="InterPro"/>
</dbReference>
<evidence type="ECO:0000313" key="6">
    <source>
        <dbReference type="Proteomes" id="UP000579812"/>
    </source>
</evidence>
<dbReference type="InterPro" id="IPR044925">
    <property type="entry name" value="His-Me_finger_sf"/>
</dbReference>
<protein>
    <recommendedName>
        <fullName evidence="4">DNA/RNA non-specific endonuclease/pyrophosphatase/phosphodiesterase domain-containing protein</fullName>
    </recommendedName>
</protein>
<accession>A0A7J6D712</accession>
<dbReference type="GO" id="GO:0000014">
    <property type="term" value="F:single-stranded DNA endodeoxyribonuclease activity"/>
    <property type="evidence" value="ECO:0007669"/>
    <property type="project" value="TreeGrafter"/>
</dbReference>
<evidence type="ECO:0000256" key="3">
    <source>
        <dbReference type="SAM" id="MobiDB-lite"/>
    </source>
</evidence>
<dbReference type="GO" id="GO:0003676">
    <property type="term" value="F:nucleic acid binding"/>
    <property type="evidence" value="ECO:0007669"/>
    <property type="project" value="InterPro"/>
</dbReference>
<dbReference type="InterPro" id="IPR001604">
    <property type="entry name" value="Endo_G_ENPP1-like_dom"/>
</dbReference>
<comment type="similarity">
    <text evidence="1">Belongs to the DNA/RNA non-specific endonuclease family.</text>
</comment>
<dbReference type="PANTHER" id="PTHR13966:SF5">
    <property type="entry name" value="ENDONUCLEASE G, MITOCHONDRIAL"/>
    <property type="match status" value="1"/>
</dbReference>
<dbReference type="AlphaFoldDB" id="A0A7J6D712"/>
<dbReference type="GO" id="GO:0005743">
    <property type="term" value="C:mitochondrial inner membrane"/>
    <property type="evidence" value="ECO:0007669"/>
    <property type="project" value="TreeGrafter"/>
</dbReference>
<sequence>MSTPRLPETNGNIKTTLDIAMDVLSYLKEIVFLNEIEKNIEEECDIKKEHGDCWTADDIKRVWEKTEPMDITSEDRRHRALAIMTQLVKGWVYDECKRKAQSDLKEDAILDQKFGQMNLDDNLEQMEGEEKNPRCNMEENPGDRSSKDKAEPNKLTSTGGVEQHYGGDSSASKPSQTGHVAKKDKRLESESPNKSNSPTNYIRIPLSVLFSDESTSSEDIVSNSRPPYKLIDRVPELTTMSKKTSYVVLYNNQTKNAAWVYEILNRSILAKKCEKKKSVFKPDGSINSINSTPESKKKYGHSYDQGHHAAAANHTWSQDAYNDTYVFSNMSPQCKEVLQLLLHHQG</sequence>
<feature type="active site" description="Proton acceptor" evidence="2">
    <location>
        <position position="307"/>
    </location>
</feature>
<name>A0A7J6D712_9TELE</name>
<evidence type="ECO:0000259" key="4">
    <source>
        <dbReference type="Pfam" id="PF01223"/>
    </source>
</evidence>
<reference evidence="5 6" key="1">
    <citation type="submission" date="2020-04" db="EMBL/GenBank/DDBJ databases">
        <title>Chromosome-level genome assembly of a cyprinid fish Onychostoma macrolepis by integration of Nanopore Sequencing, Bionano and Hi-C technology.</title>
        <authorList>
            <person name="Wang D."/>
        </authorList>
    </citation>
    <scope>NUCLEOTIDE SEQUENCE [LARGE SCALE GENOMIC DNA]</scope>
    <source>
        <strain evidence="5">SWU-2019</strain>
        <tissue evidence="5">Muscle</tissue>
    </source>
</reference>
<dbReference type="GO" id="GO:0005634">
    <property type="term" value="C:nucleus"/>
    <property type="evidence" value="ECO:0007669"/>
    <property type="project" value="TreeGrafter"/>
</dbReference>
<dbReference type="GO" id="GO:0006309">
    <property type="term" value="P:apoptotic DNA fragmentation"/>
    <property type="evidence" value="ECO:0007669"/>
    <property type="project" value="TreeGrafter"/>
</dbReference>
<comment type="caution">
    <text evidence="5">The sequence shown here is derived from an EMBL/GenBank/DDBJ whole genome shotgun (WGS) entry which is preliminary data.</text>
</comment>
<dbReference type="Pfam" id="PF01223">
    <property type="entry name" value="Endonuclease_NS"/>
    <property type="match status" value="1"/>
</dbReference>
<dbReference type="InterPro" id="IPR040255">
    <property type="entry name" value="Non-specific_endonuclease"/>
</dbReference>
<evidence type="ECO:0000313" key="5">
    <source>
        <dbReference type="EMBL" id="KAF4115069.1"/>
    </source>
</evidence>
<feature type="region of interest" description="Disordered" evidence="3">
    <location>
        <begin position="283"/>
        <end position="302"/>
    </location>
</feature>
<feature type="compositionally biased region" description="Polar residues" evidence="3">
    <location>
        <begin position="169"/>
        <end position="178"/>
    </location>
</feature>
<dbReference type="SUPFAM" id="SSF54060">
    <property type="entry name" value="His-Me finger endonucleases"/>
    <property type="match status" value="1"/>
</dbReference>
<gene>
    <name evidence="5" type="ORF">G5714_002558</name>
</gene>
<feature type="region of interest" description="Disordered" evidence="3">
    <location>
        <begin position="125"/>
        <end position="200"/>
    </location>
</feature>
<dbReference type="GO" id="GO:0004521">
    <property type="term" value="F:RNA endonuclease activity"/>
    <property type="evidence" value="ECO:0007669"/>
    <property type="project" value="TreeGrafter"/>
</dbReference>
<dbReference type="EMBL" id="JAAMOB010000003">
    <property type="protein sequence ID" value="KAF4115069.1"/>
    <property type="molecule type" value="Genomic_DNA"/>
</dbReference>
<proteinExistence type="inferred from homology"/>
<keyword evidence="6" id="KW-1185">Reference proteome</keyword>
<dbReference type="Proteomes" id="UP000579812">
    <property type="component" value="Unassembled WGS sequence"/>
</dbReference>
<dbReference type="InterPro" id="IPR044929">
    <property type="entry name" value="DNA/RNA_non-sp_Endonuclease_sf"/>
</dbReference>
<evidence type="ECO:0000256" key="2">
    <source>
        <dbReference type="PIRSR" id="PIRSR640255-1"/>
    </source>
</evidence>
<dbReference type="PANTHER" id="PTHR13966">
    <property type="entry name" value="ENDONUCLEASE RELATED"/>
    <property type="match status" value="1"/>
</dbReference>